<dbReference type="GO" id="GO:0006666">
    <property type="term" value="P:3-keto-sphinganine metabolic process"/>
    <property type="evidence" value="ECO:0007669"/>
    <property type="project" value="InterPro"/>
</dbReference>
<evidence type="ECO:0000256" key="17">
    <source>
        <dbReference type="ARBA" id="ARBA00032891"/>
    </source>
</evidence>
<dbReference type="GO" id="GO:0030148">
    <property type="term" value="P:sphingolipid biosynthetic process"/>
    <property type="evidence" value="ECO:0007669"/>
    <property type="project" value="InterPro"/>
</dbReference>
<dbReference type="PANTHER" id="PTHR43550:SF3">
    <property type="entry name" value="3-KETODIHYDROSPHINGOSINE REDUCTASE"/>
    <property type="match status" value="1"/>
</dbReference>
<dbReference type="EMBL" id="LT635764">
    <property type="protein sequence ID" value="SGZ48724.1"/>
    <property type="molecule type" value="Genomic_DNA"/>
</dbReference>
<name>A0A1L0BAP5_9ASCO</name>
<evidence type="ECO:0000256" key="7">
    <source>
        <dbReference type="ARBA" id="ARBA00022824"/>
    </source>
</evidence>
<comment type="function">
    <text evidence="18">Catalyzes the reduction of 3'-oxosphinganine (3-ketodihydrosphingosine/KDS) to sphinganine (dihydrosphingosine/DHS), the second step of de novo sphingolipid biosynthesis.</text>
</comment>
<dbReference type="GO" id="GO:0000166">
    <property type="term" value="F:nucleotide binding"/>
    <property type="evidence" value="ECO:0007669"/>
    <property type="project" value="UniProtKB-KW"/>
</dbReference>
<dbReference type="GO" id="GO:0005789">
    <property type="term" value="C:endoplasmic reticulum membrane"/>
    <property type="evidence" value="ECO:0007669"/>
    <property type="project" value="UniProtKB-SubCell"/>
</dbReference>
<comment type="pathway">
    <text evidence="3">Sphingolipid metabolism.</text>
</comment>
<comment type="catalytic activity">
    <reaction evidence="19">
        <text>sphinganine + NADP(+) = 3-oxosphinganine + NADPH + H(+)</text>
        <dbReference type="Rhea" id="RHEA:22640"/>
        <dbReference type="ChEBI" id="CHEBI:15378"/>
        <dbReference type="ChEBI" id="CHEBI:57783"/>
        <dbReference type="ChEBI" id="CHEBI:57817"/>
        <dbReference type="ChEBI" id="CHEBI:58299"/>
        <dbReference type="ChEBI" id="CHEBI:58349"/>
        <dbReference type="EC" id="1.1.1.102"/>
    </reaction>
    <physiologicalReaction direction="right-to-left" evidence="19">
        <dbReference type="Rhea" id="RHEA:22642"/>
    </physiologicalReaction>
</comment>
<evidence type="ECO:0000256" key="4">
    <source>
        <dbReference type="ARBA" id="ARBA00006484"/>
    </source>
</evidence>
<dbReference type="Proteomes" id="UP000182259">
    <property type="component" value="Chromosome I"/>
</dbReference>
<keyword evidence="5 20" id="KW-0812">Transmembrane</keyword>
<dbReference type="FunFam" id="3.40.50.720:FF:000578">
    <property type="entry name" value="3-ketodihydrosphingosine reductase"/>
    <property type="match status" value="1"/>
</dbReference>
<dbReference type="GO" id="GO:0047560">
    <property type="term" value="F:3-dehydrosphinganine reductase activity"/>
    <property type="evidence" value="ECO:0007669"/>
    <property type="project" value="UniProtKB-EC"/>
</dbReference>
<dbReference type="CDD" id="cd08939">
    <property type="entry name" value="KDSR-like_SDR_c"/>
    <property type="match status" value="1"/>
</dbReference>
<keyword evidence="13 20" id="KW-0472">Membrane</keyword>
<dbReference type="InterPro" id="IPR045022">
    <property type="entry name" value="KDSR-like"/>
</dbReference>
<protein>
    <recommendedName>
        <fullName evidence="15">3-ketodihydrosphingosine reductase TSC10</fullName>
        <ecNumber evidence="14">1.1.1.102</ecNumber>
    </recommendedName>
    <alternativeName>
        <fullName evidence="17">3-dehydrosphinganine reductase</fullName>
    </alternativeName>
    <alternativeName>
        <fullName evidence="16">KDS reductase</fullName>
    </alternativeName>
</protein>
<keyword evidence="7" id="KW-0256">Endoplasmic reticulum</keyword>
<comment type="pathway">
    <text evidence="2">Lipid metabolism; sphingolipid metabolism.</text>
</comment>
<keyword evidence="11" id="KW-0560">Oxidoreductase</keyword>
<dbReference type="Pfam" id="PF00106">
    <property type="entry name" value="adh_short"/>
    <property type="match status" value="1"/>
</dbReference>
<comment type="similarity">
    <text evidence="4">Belongs to the short-chain dehydrogenases/reductases (SDR) family.</text>
</comment>
<accession>A0A1L0BAP5</accession>
<dbReference type="InterPro" id="IPR002347">
    <property type="entry name" value="SDR_fam"/>
</dbReference>
<keyword evidence="8" id="KW-0521">NADP</keyword>
<evidence type="ECO:0000256" key="6">
    <source>
        <dbReference type="ARBA" id="ARBA00022741"/>
    </source>
</evidence>
<evidence type="ECO:0000256" key="1">
    <source>
        <dbReference type="ARBA" id="ARBA00004586"/>
    </source>
</evidence>
<evidence type="ECO:0000256" key="20">
    <source>
        <dbReference type="SAM" id="Phobius"/>
    </source>
</evidence>
<gene>
    <name evidence="21" type="ORF">SAMEA4029009_CIC11G00000003787</name>
</gene>
<evidence type="ECO:0000256" key="14">
    <source>
        <dbReference type="ARBA" id="ARBA00026112"/>
    </source>
</evidence>
<dbReference type="SUPFAM" id="SSF51735">
    <property type="entry name" value="NAD(P)-binding Rossmann-fold domains"/>
    <property type="match status" value="1"/>
</dbReference>
<keyword evidence="6" id="KW-0547">Nucleotide-binding</keyword>
<keyword evidence="10 20" id="KW-1133">Transmembrane helix</keyword>
<dbReference type="UniPathway" id="UPA00222"/>
<keyword evidence="9" id="KW-0746">Sphingolipid metabolism</keyword>
<dbReference type="AlphaFoldDB" id="A0A1L0BAP5"/>
<dbReference type="PRINTS" id="PR00081">
    <property type="entry name" value="GDHRDH"/>
</dbReference>
<sequence>MWWSKSHLKPAGKTALILGASQGVGADIALRLYEQECSVILVARTESKLKQQVARIVQRAGEKANSKSESSIEYYVCDAADYELTVVMWSKLMERDVDPDFVFCCAGSSIPKLFGDLTGKELSNGMNINYNTAINTVHAGHKAVLAKYEKLKPEQHKKRHLVLFSSTVASYPFIGYAQYAPSKAAITSLSIILRQELGPFNYRVSCVFPGNFESEGYAEEQLTKPEITKTIEGPSKPILSLECCDMVLDKLSKGYDSVYTDFIGWVLASLVLGVNPRYWGFFQVLVSLIFLIVAPVANYVVYLDVKKFYAGKKDSTREQTKTN</sequence>
<dbReference type="InterPro" id="IPR036291">
    <property type="entry name" value="NAD(P)-bd_dom_sf"/>
</dbReference>
<evidence type="ECO:0000313" key="21">
    <source>
        <dbReference type="EMBL" id="SGZ48724.1"/>
    </source>
</evidence>
<proteinExistence type="inferred from homology"/>
<evidence type="ECO:0000256" key="19">
    <source>
        <dbReference type="ARBA" id="ARBA00048930"/>
    </source>
</evidence>
<evidence type="ECO:0000256" key="8">
    <source>
        <dbReference type="ARBA" id="ARBA00022857"/>
    </source>
</evidence>
<dbReference type="PANTHER" id="PTHR43550">
    <property type="entry name" value="3-KETODIHYDROSPHINGOSINE REDUCTASE"/>
    <property type="match status" value="1"/>
</dbReference>
<dbReference type="Gene3D" id="3.40.50.720">
    <property type="entry name" value="NAD(P)-binding Rossmann-like Domain"/>
    <property type="match status" value="1"/>
</dbReference>
<evidence type="ECO:0000256" key="11">
    <source>
        <dbReference type="ARBA" id="ARBA00023002"/>
    </source>
</evidence>
<keyword evidence="12" id="KW-0443">Lipid metabolism</keyword>
<evidence type="ECO:0000256" key="16">
    <source>
        <dbReference type="ARBA" id="ARBA00029797"/>
    </source>
</evidence>
<evidence type="ECO:0000256" key="13">
    <source>
        <dbReference type="ARBA" id="ARBA00023136"/>
    </source>
</evidence>
<evidence type="ECO:0000256" key="10">
    <source>
        <dbReference type="ARBA" id="ARBA00022989"/>
    </source>
</evidence>
<comment type="subcellular location">
    <subcellularLocation>
        <location evidence="1">Endoplasmic reticulum membrane</location>
    </subcellularLocation>
</comment>
<evidence type="ECO:0000256" key="2">
    <source>
        <dbReference type="ARBA" id="ARBA00004760"/>
    </source>
</evidence>
<evidence type="ECO:0000256" key="12">
    <source>
        <dbReference type="ARBA" id="ARBA00023098"/>
    </source>
</evidence>
<organism evidence="21 22">
    <name type="scientific">Sungouiella intermedia</name>
    <dbReference type="NCBI Taxonomy" id="45354"/>
    <lineage>
        <taxon>Eukaryota</taxon>
        <taxon>Fungi</taxon>
        <taxon>Dikarya</taxon>
        <taxon>Ascomycota</taxon>
        <taxon>Saccharomycotina</taxon>
        <taxon>Pichiomycetes</taxon>
        <taxon>Metschnikowiaceae</taxon>
        <taxon>Sungouiella</taxon>
    </lineage>
</organism>
<evidence type="ECO:0000256" key="15">
    <source>
        <dbReference type="ARBA" id="ARBA00026241"/>
    </source>
</evidence>
<feature type="transmembrane region" description="Helical" evidence="20">
    <location>
        <begin position="281"/>
        <end position="303"/>
    </location>
</feature>
<evidence type="ECO:0000256" key="5">
    <source>
        <dbReference type="ARBA" id="ARBA00022692"/>
    </source>
</evidence>
<evidence type="ECO:0000256" key="9">
    <source>
        <dbReference type="ARBA" id="ARBA00022919"/>
    </source>
</evidence>
<evidence type="ECO:0000256" key="3">
    <source>
        <dbReference type="ARBA" id="ARBA00004991"/>
    </source>
</evidence>
<reference evidence="21 22" key="1">
    <citation type="submission" date="2016-10" db="EMBL/GenBank/DDBJ databases">
        <authorList>
            <person name="de Groot N.N."/>
        </authorList>
    </citation>
    <scope>NUCLEOTIDE SEQUENCE [LARGE SCALE GENOMIC DNA]</scope>
    <source>
        <strain evidence="21 22">PYCC 4715</strain>
    </source>
</reference>
<evidence type="ECO:0000313" key="22">
    <source>
        <dbReference type="Proteomes" id="UP000182259"/>
    </source>
</evidence>
<evidence type="ECO:0000256" key="18">
    <source>
        <dbReference type="ARBA" id="ARBA00044737"/>
    </source>
</evidence>
<dbReference type="EC" id="1.1.1.102" evidence="14"/>